<dbReference type="PANTHER" id="PTHR14024">
    <property type="entry name" value="PERILIPIN"/>
    <property type="match status" value="1"/>
</dbReference>
<proteinExistence type="inferred from homology"/>
<dbReference type="SUPFAM" id="SSF109775">
    <property type="entry name" value="Mannose-6-phosphate receptor binding protein 1 (Tip47), C-terminal domain"/>
    <property type="match status" value="1"/>
</dbReference>
<dbReference type="Gene3D" id="1.20.120.340">
    <property type="entry name" value="Flagellar protein FliS"/>
    <property type="match status" value="1"/>
</dbReference>
<dbReference type="PIRSF" id="PIRSF036881">
    <property type="entry name" value="PAT"/>
    <property type="match status" value="1"/>
</dbReference>
<evidence type="ECO:0000256" key="3">
    <source>
        <dbReference type="ARBA" id="ARBA00022677"/>
    </source>
</evidence>
<accession>A0A1D1W288</accession>
<dbReference type="GO" id="GO:0010890">
    <property type="term" value="P:positive regulation of triglyceride storage"/>
    <property type="evidence" value="ECO:0007669"/>
    <property type="project" value="TreeGrafter"/>
</dbReference>
<dbReference type="PANTHER" id="PTHR14024:SF49">
    <property type="entry name" value="LIPID STORAGE DROPLETS SURFACE-BINDING PROTEIN 1"/>
    <property type="match status" value="1"/>
</dbReference>
<comment type="similarity">
    <text evidence="2 4">Belongs to the perilipin family.</text>
</comment>
<reference evidence="5 6" key="1">
    <citation type="journal article" date="2016" name="Nat. Commun.">
        <title>Extremotolerant tardigrade genome and improved radiotolerance of human cultured cells by tardigrade-unique protein.</title>
        <authorList>
            <person name="Hashimoto T."/>
            <person name="Horikawa D.D."/>
            <person name="Saito Y."/>
            <person name="Kuwahara H."/>
            <person name="Kozuka-Hata H."/>
            <person name="Shin-I T."/>
            <person name="Minakuchi Y."/>
            <person name="Ohishi K."/>
            <person name="Motoyama A."/>
            <person name="Aizu T."/>
            <person name="Enomoto A."/>
            <person name="Kondo K."/>
            <person name="Tanaka S."/>
            <person name="Hara Y."/>
            <person name="Koshikawa S."/>
            <person name="Sagara H."/>
            <person name="Miura T."/>
            <person name="Yokobori S."/>
            <person name="Miyagawa K."/>
            <person name="Suzuki Y."/>
            <person name="Kubo T."/>
            <person name="Oyama M."/>
            <person name="Kohara Y."/>
            <person name="Fujiyama A."/>
            <person name="Arakawa K."/>
            <person name="Katayama T."/>
            <person name="Toyoda A."/>
            <person name="Kunieda T."/>
        </authorList>
    </citation>
    <scope>NUCLEOTIDE SEQUENCE [LARGE SCALE GENOMIC DNA]</scope>
    <source>
        <strain evidence="5 6">YOKOZUNA-1</strain>
    </source>
</reference>
<dbReference type="GO" id="GO:0005811">
    <property type="term" value="C:lipid droplet"/>
    <property type="evidence" value="ECO:0007669"/>
    <property type="project" value="UniProtKB-SubCell"/>
</dbReference>
<dbReference type="InterPro" id="IPR004279">
    <property type="entry name" value="Perilipin"/>
</dbReference>
<organism evidence="5 6">
    <name type="scientific">Ramazzottius varieornatus</name>
    <name type="common">Water bear</name>
    <name type="synonym">Tardigrade</name>
    <dbReference type="NCBI Taxonomy" id="947166"/>
    <lineage>
        <taxon>Eukaryota</taxon>
        <taxon>Metazoa</taxon>
        <taxon>Ecdysozoa</taxon>
        <taxon>Tardigrada</taxon>
        <taxon>Eutardigrada</taxon>
        <taxon>Parachela</taxon>
        <taxon>Hypsibioidea</taxon>
        <taxon>Ramazzottiidae</taxon>
        <taxon>Ramazzottius</taxon>
    </lineage>
</organism>
<dbReference type="Pfam" id="PF03036">
    <property type="entry name" value="Perilipin"/>
    <property type="match status" value="1"/>
</dbReference>
<dbReference type="AlphaFoldDB" id="A0A1D1W288"/>
<evidence type="ECO:0000256" key="4">
    <source>
        <dbReference type="PIRNR" id="PIRNR036881"/>
    </source>
</evidence>
<evidence type="ECO:0000313" key="5">
    <source>
        <dbReference type="EMBL" id="GAV07660.1"/>
    </source>
</evidence>
<keyword evidence="6" id="KW-1185">Reference proteome</keyword>
<evidence type="ECO:0000313" key="6">
    <source>
        <dbReference type="Proteomes" id="UP000186922"/>
    </source>
</evidence>
<keyword evidence="3" id="KW-0551">Lipid droplet</keyword>
<dbReference type="OrthoDB" id="376826at2759"/>
<gene>
    <name evidence="5" type="primary">RvY_17475-1</name>
    <name evidence="5" type="synonym">RvY_17475.1</name>
    <name evidence="5" type="ORF">RvY_17475</name>
</gene>
<dbReference type="Proteomes" id="UP000186922">
    <property type="component" value="Unassembled WGS sequence"/>
</dbReference>
<sequence>MKSQKYVRKVDVEYSVNGSNGYDHHEDEEHFVQRISHLPLVALTLSRVSQVYQAVKQRNSLLTLVLEKGEDATTASWMIASQLAAKTGLQRPLSYADSTAVQILKSVEERLPVITFTPDEIAYQGRWLYYEKIQPQLAQLTDMKESTVLKYKETKDKLWLVKDVGFSSAKSALIRKSLYKLSQTVEWTLKAADLVVDKLLPQNERDHFVSTYVDPESENRHMEHAKIISNKIRTRVSARLADNIQAAQQLAQALHIVHTLRETAEHSTASIQHMWEEIRRLSLSMTGQWSVPDVGEHVSRSKVEEYALTLLQRLTAQTKETLEKTLPDVTRFLPQHLTDTLHSASNAAGNLLHQVREAQSVHDLSQPLIAQAHSYVEQVQVSVKAVLDTLTETYLLTWVIPQYNSIGSLDIHIHG</sequence>
<evidence type="ECO:0008006" key="7">
    <source>
        <dbReference type="Google" id="ProtNLM"/>
    </source>
</evidence>
<evidence type="ECO:0000256" key="1">
    <source>
        <dbReference type="ARBA" id="ARBA00004502"/>
    </source>
</evidence>
<evidence type="ECO:0000256" key="2">
    <source>
        <dbReference type="ARBA" id="ARBA00006311"/>
    </source>
</evidence>
<name>A0A1D1W288_RAMVA</name>
<protein>
    <recommendedName>
        <fullName evidence="7">Perilipin</fullName>
    </recommendedName>
</protein>
<dbReference type="STRING" id="947166.A0A1D1W288"/>
<dbReference type="GO" id="GO:0019915">
    <property type="term" value="P:lipid storage"/>
    <property type="evidence" value="ECO:0007669"/>
    <property type="project" value="TreeGrafter"/>
</dbReference>
<comment type="subcellular location">
    <subcellularLocation>
        <location evidence="1">Lipid droplet</location>
    </subcellularLocation>
</comment>
<dbReference type="EMBL" id="BDGG01000015">
    <property type="protein sequence ID" value="GAV07660.1"/>
    <property type="molecule type" value="Genomic_DNA"/>
</dbReference>
<comment type="caution">
    <text evidence="5">The sequence shown here is derived from an EMBL/GenBank/DDBJ whole genome shotgun (WGS) entry which is preliminary data.</text>
</comment>
<dbReference type="GO" id="GO:0005829">
    <property type="term" value="C:cytosol"/>
    <property type="evidence" value="ECO:0007669"/>
    <property type="project" value="TreeGrafter"/>
</dbReference>